<comment type="caution">
    <text evidence="1">The sequence shown here is derived from an EMBL/GenBank/DDBJ whole genome shotgun (WGS) entry which is preliminary data.</text>
</comment>
<dbReference type="EMBL" id="BAAAES010000012">
    <property type="protein sequence ID" value="GAA0676742.1"/>
    <property type="molecule type" value="Genomic_DNA"/>
</dbReference>
<name>A0ABN1I019_9SPHN</name>
<accession>A0ABN1I019</accession>
<protein>
    <submittedName>
        <fullName evidence="1">Uncharacterized protein</fullName>
    </submittedName>
</protein>
<dbReference type="RefSeq" id="WP_163957891.1">
    <property type="nucleotide sequence ID" value="NZ_BAAAES010000012.1"/>
</dbReference>
<reference evidence="1 2" key="1">
    <citation type="journal article" date="2019" name="Int. J. Syst. Evol. Microbiol.">
        <title>The Global Catalogue of Microorganisms (GCM) 10K type strain sequencing project: providing services to taxonomists for standard genome sequencing and annotation.</title>
        <authorList>
            <consortium name="The Broad Institute Genomics Platform"/>
            <consortium name="The Broad Institute Genome Sequencing Center for Infectious Disease"/>
            <person name="Wu L."/>
            <person name="Ma J."/>
        </authorList>
    </citation>
    <scope>NUCLEOTIDE SEQUENCE [LARGE SCALE GENOMIC DNA]</scope>
    <source>
        <strain evidence="1 2">JCM 14603</strain>
    </source>
</reference>
<organism evidence="1 2">
    <name type="scientific">Sphingomonas insulae</name>
    <dbReference type="NCBI Taxonomy" id="424800"/>
    <lineage>
        <taxon>Bacteria</taxon>
        <taxon>Pseudomonadati</taxon>
        <taxon>Pseudomonadota</taxon>
        <taxon>Alphaproteobacteria</taxon>
        <taxon>Sphingomonadales</taxon>
        <taxon>Sphingomonadaceae</taxon>
        <taxon>Sphingomonas</taxon>
    </lineage>
</organism>
<evidence type="ECO:0000313" key="1">
    <source>
        <dbReference type="EMBL" id="GAA0676742.1"/>
    </source>
</evidence>
<keyword evidence="2" id="KW-1185">Reference proteome</keyword>
<evidence type="ECO:0000313" key="2">
    <source>
        <dbReference type="Proteomes" id="UP001500238"/>
    </source>
</evidence>
<dbReference type="Proteomes" id="UP001500238">
    <property type="component" value="Unassembled WGS sequence"/>
</dbReference>
<gene>
    <name evidence="1" type="ORF">GCM10009102_31600</name>
</gene>
<sequence length="161" mass="17149">MLSIILLTAAQAASAPAPRLIDDLAACRAIAASDARLACFDRTAKAVIEARDDKAIVVLDRGEVQKAKKSLFGFSLPSIKLFGDGKDDAQLKQLVGTMQASTVLPGGLIRFALDDGGQWETTEQVMMPPRRGDVVTIKAGSLGSYIATAPGRRAARVRRIR</sequence>
<proteinExistence type="predicted"/>